<dbReference type="PANTHER" id="PTHR22945">
    <property type="entry name" value="SERPENTINE RECEPTOR, CLASS D DELTA"/>
    <property type="match status" value="1"/>
</dbReference>
<dbReference type="Pfam" id="PF10317">
    <property type="entry name" value="7TM_GPCR_Srd"/>
    <property type="match status" value="4"/>
</dbReference>
<feature type="transmembrane region" description="Helical" evidence="6">
    <location>
        <begin position="439"/>
        <end position="461"/>
    </location>
</feature>
<evidence type="ECO:0000256" key="5">
    <source>
        <dbReference type="ARBA" id="ARBA00023136"/>
    </source>
</evidence>
<dbReference type="InterPro" id="IPR019421">
    <property type="entry name" value="7TM_GPCR_serpentine_rcpt_Srd"/>
</dbReference>
<feature type="transmembrane region" description="Helical" evidence="6">
    <location>
        <begin position="317"/>
        <end position="343"/>
    </location>
</feature>
<sequence length="1037" mass="117307">MPKVLMIKYNLAWIFHGPCKHYSVQFCVWTQSFMMHGMTHGITLTVISFGYRLFVIKHPSPCKKKLWLIIVLCSAVYLGFITTFGCISVVSMRRKAHLILQRADTSLSPLTKRVHRTLMKALAMQASLPFILYFSDMVFSSMLLLQIRSSVLENAICLFSMFPPALSPIMSIYYVQPYRILLINVAITDLICSASLGGVMTRPVLIHDSLGCVFHGPCKYIGSEFCFFAQSLMLHSMTHCIILTIISFKYRIFVLKNPSPSRKTIWLFIVFGYIPSFVMVCTFFYARETDSGKIETLKQLRSDVEWNKVAHVIIKSFFTIPTAIIAGFLGFLTTVGCFAVIVMRREAQSILKKADISLSPVTKRVHRTLMKALAMQASLPFLMYISDQSVSFMYVFQMHSSAVENYILMPSMLPPVFSPILSMYYVQPYRPEMDVFDEISWFSHTVAAVMGIAFNCTFILLICTRTTRLLKPYWIILFNVALTDLISSASLGFAMTRMVVIGDNLAYIFHGPCKYFGPETCFLGHAIMLHTLVHCVALTIISFGFRLCVLGHPSPSSRTLWLIVVLAYLPSFVMFWTLFTTVETDPNVVESLMKQKDDIPWAKVSHAFLISVSTPNHGGCCLYSFIMTTVGGFSVIFLRRKAHLILQKAELSTTTKKVHKTLMKALAMQASLPFLIYFADIVFTIMCLFQIHSSLIENSIFLLSMFPPALSPVMSIYYVNPYRIHSELAPATYPSCVKSRIILLNVAVTDLICTLAMGLAMSRLLMIAENTAAIFHGPCKYFGPKFCLLGHTIMLHGNIHCIMLTIISFGYRLFVLKYPSPRKRMLCLIVALGYLPSFVEFCTLQFTLEPDTVLIESLKQKREEIDWSRTSFVFFASVNQIANGGCSIYMFFMTTIGVVSVIIMRRKAHLILKNADSSLSPTTKRVHKTLMKALAMQASLPFLMFISYMVFSSMETFHLHYSVVENSIFLLSMCPPAFSPILSIYYVHPYRVGLQEWMKRCIDLSLRPNKSKGVITVTTSTPKFSIATSDAWDSATI</sequence>
<feature type="transmembrane region" description="Helical" evidence="6">
    <location>
        <begin position="66"/>
        <end position="92"/>
    </location>
</feature>
<feature type="transmembrane region" description="Helical" evidence="6">
    <location>
        <begin position="181"/>
        <end position="200"/>
    </location>
</feature>
<comment type="similarity">
    <text evidence="2">Belongs to the nematode receptor-like protein srd family.</text>
</comment>
<feature type="transmembrane region" description="Helical" evidence="6">
    <location>
        <begin position="473"/>
        <end position="495"/>
    </location>
</feature>
<feature type="transmembrane region" description="Helical" evidence="6">
    <location>
        <begin position="967"/>
        <end position="988"/>
    </location>
</feature>
<feature type="transmembrane region" description="Helical" evidence="6">
    <location>
        <begin position="616"/>
        <end position="638"/>
    </location>
</feature>
<feature type="transmembrane region" description="Helical" evidence="6">
    <location>
        <begin position="881"/>
        <end position="903"/>
    </location>
</feature>
<feature type="transmembrane region" description="Helical" evidence="6">
    <location>
        <begin position="560"/>
        <end position="579"/>
    </location>
</feature>
<evidence type="ECO:0000313" key="7">
    <source>
        <dbReference type="EMBL" id="CAD6198876.1"/>
    </source>
</evidence>
<keyword evidence="5 6" id="KW-0472">Membrane</keyword>
<dbReference type="AlphaFoldDB" id="A0A8S1HV89"/>
<dbReference type="OrthoDB" id="5816804at2759"/>
<feature type="transmembrane region" description="Helical" evidence="6">
    <location>
        <begin position="151"/>
        <end position="174"/>
    </location>
</feature>
<feature type="transmembrane region" description="Helical" evidence="6">
    <location>
        <begin position="699"/>
        <end position="720"/>
    </location>
</feature>
<evidence type="ECO:0000256" key="3">
    <source>
        <dbReference type="ARBA" id="ARBA00022692"/>
    </source>
</evidence>
<organism evidence="7 8">
    <name type="scientific">Caenorhabditis auriculariae</name>
    <dbReference type="NCBI Taxonomy" id="2777116"/>
    <lineage>
        <taxon>Eukaryota</taxon>
        <taxon>Metazoa</taxon>
        <taxon>Ecdysozoa</taxon>
        <taxon>Nematoda</taxon>
        <taxon>Chromadorea</taxon>
        <taxon>Rhabditida</taxon>
        <taxon>Rhabditina</taxon>
        <taxon>Rhabditomorpha</taxon>
        <taxon>Rhabditoidea</taxon>
        <taxon>Rhabditidae</taxon>
        <taxon>Peloderinae</taxon>
        <taxon>Caenorhabditis</taxon>
    </lineage>
</organism>
<feature type="transmembrane region" description="Helical" evidence="6">
    <location>
        <begin position="33"/>
        <end position="54"/>
    </location>
</feature>
<keyword evidence="4 6" id="KW-1133">Transmembrane helix</keyword>
<feature type="transmembrane region" description="Helical" evidence="6">
    <location>
        <begin position="406"/>
        <end position="427"/>
    </location>
</feature>
<keyword evidence="3 6" id="KW-0812">Transmembrane</keyword>
<evidence type="ECO:0000256" key="2">
    <source>
        <dbReference type="ARBA" id="ARBA00009166"/>
    </source>
</evidence>
<dbReference type="Proteomes" id="UP000835052">
    <property type="component" value="Unassembled WGS sequence"/>
</dbReference>
<keyword evidence="8" id="KW-1185">Reference proteome</keyword>
<feature type="transmembrane region" description="Helical" evidence="6">
    <location>
        <begin position="527"/>
        <end position="548"/>
    </location>
</feature>
<feature type="transmembrane region" description="Helical" evidence="6">
    <location>
        <begin position="933"/>
        <end position="951"/>
    </location>
</feature>
<dbReference type="SUPFAM" id="SSF81321">
    <property type="entry name" value="Family A G protein-coupled receptor-like"/>
    <property type="match status" value="3"/>
</dbReference>
<feature type="transmembrane region" description="Helical" evidence="6">
    <location>
        <begin position="122"/>
        <end position="145"/>
    </location>
</feature>
<name>A0A8S1HV89_9PELO</name>
<evidence type="ECO:0000313" key="8">
    <source>
        <dbReference type="Proteomes" id="UP000835052"/>
    </source>
</evidence>
<proteinExistence type="inferred from homology"/>
<feature type="transmembrane region" description="Helical" evidence="6">
    <location>
        <begin position="672"/>
        <end position="693"/>
    </location>
</feature>
<evidence type="ECO:0000256" key="4">
    <source>
        <dbReference type="ARBA" id="ARBA00022989"/>
    </source>
</evidence>
<feature type="transmembrane region" description="Helical" evidence="6">
    <location>
        <begin position="793"/>
        <end position="814"/>
    </location>
</feature>
<evidence type="ECO:0000256" key="6">
    <source>
        <dbReference type="SAM" id="Phobius"/>
    </source>
</evidence>
<dbReference type="EMBL" id="CAJGYM010000141">
    <property type="protein sequence ID" value="CAD6198876.1"/>
    <property type="molecule type" value="Genomic_DNA"/>
</dbReference>
<comment type="subcellular location">
    <subcellularLocation>
        <location evidence="1">Membrane</location>
        <topology evidence="1">Multi-pass membrane protein</topology>
    </subcellularLocation>
</comment>
<feature type="transmembrane region" description="Helical" evidence="6">
    <location>
        <begin position="826"/>
        <end position="848"/>
    </location>
</feature>
<protein>
    <recommendedName>
        <fullName evidence="9">G-protein coupled receptors family 1 profile domain-containing protein</fullName>
    </recommendedName>
</protein>
<dbReference type="InterPro" id="IPR050920">
    <property type="entry name" value="Nematode_rcpt-like_delta"/>
</dbReference>
<feature type="transmembrane region" description="Helical" evidence="6">
    <location>
        <begin position="265"/>
        <end position="286"/>
    </location>
</feature>
<reference evidence="7" key="1">
    <citation type="submission" date="2020-10" db="EMBL/GenBank/DDBJ databases">
        <authorList>
            <person name="Kikuchi T."/>
        </authorList>
    </citation>
    <scope>NUCLEOTIDE SEQUENCE</scope>
    <source>
        <strain evidence="7">NKZ352</strain>
    </source>
</reference>
<gene>
    <name evidence="7" type="ORF">CAUJ_LOCUS14781</name>
</gene>
<feature type="transmembrane region" description="Helical" evidence="6">
    <location>
        <begin position="741"/>
        <end position="761"/>
    </location>
</feature>
<comment type="caution">
    <text evidence="7">The sequence shown here is derived from an EMBL/GenBank/DDBJ whole genome shotgun (WGS) entry which is preliminary data.</text>
</comment>
<evidence type="ECO:0008006" key="9">
    <source>
        <dbReference type="Google" id="ProtNLM"/>
    </source>
</evidence>
<feature type="transmembrane region" description="Helical" evidence="6">
    <location>
        <begin position="232"/>
        <end position="253"/>
    </location>
</feature>
<dbReference type="PANTHER" id="PTHR22945:SF40">
    <property type="entry name" value="SERPENTINE RECEPTOR, CLASS D (DELTA)-RELATED"/>
    <property type="match status" value="1"/>
</dbReference>
<dbReference type="GO" id="GO:0016020">
    <property type="term" value="C:membrane"/>
    <property type="evidence" value="ECO:0007669"/>
    <property type="project" value="UniProtKB-SubCell"/>
</dbReference>
<accession>A0A8S1HV89</accession>
<evidence type="ECO:0000256" key="1">
    <source>
        <dbReference type="ARBA" id="ARBA00004141"/>
    </source>
</evidence>